<dbReference type="GO" id="GO:0009306">
    <property type="term" value="P:protein secretion"/>
    <property type="evidence" value="ECO:0007669"/>
    <property type="project" value="InterPro"/>
</dbReference>
<evidence type="ECO:0000256" key="6">
    <source>
        <dbReference type="SAM" id="SignalP"/>
    </source>
</evidence>
<evidence type="ECO:0000259" key="8">
    <source>
        <dbReference type="Pfam" id="PF03958"/>
    </source>
</evidence>
<comment type="similarity">
    <text evidence="2">Belongs to the bacterial secretin family.</text>
</comment>
<evidence type="ECO:0000313" key="10">
    <source>
        <dbReference type="Proteomes" id="UP000603865"/>
    </source>
</evidence>
<dbReference type="EMBL" id="BMQL01000056">
    <property type="protein sequence ID" value="GGR32678.1"/>
    <property type="molecule type" value="Genomic_DNA"/>
</dbReference>
<evidence type="ECO:0000256" key="5">
    <source>
        <dbReference type="SAM" id="MobiDB-lite"/>
    </source>
</evidence>
<evidence type="ECO:0000256" key="2">
    <source>
        <dbReference type="RuleBase" id="RU004003"/>
    </source>
</evidence>
<feature type="region of interest" description="Disordered" evidence="5">
    <location>
        <begin position="448"/>
        <end position="510"/>
    </location>
</feature>
<keyword evidence="1 6" id="KW-0732">Signal</keyword>
<organism evidence="9 10">
    <name type="scientific">Deinococcus ruber</name>
    <dbReference type="NCBI Taxonomy" id="1848197"/>
    <lineage>
        <taxon>Bacteria</taxon>
        <taxon>Thermotogati</taxon>
        <taxon>Deinococcota</taxon>
        <taxon>Deinococci</taxon>
        <taxon>Deinococcales</taxon>
        <taxon>Deinococcaceae</taxon>
        <taxon>Deinococcus</taxon>
    </lineage>
</organism>
<dbReference type="InterPro" id="IPR005644">
    <property type="entry name" value="NolW-like"/>
</dbReference>
<dbReference type="AlphaFoldDB" id="A0A918CN92"/>
<protein>
    <submittedName>
        <fullName evidence="9">Uncharacterized protein</fullName>
    </submittedName>
</protein>
<feature type="region of interest" description="Disordered" evidence="5">
    <location>
        <begin position="764"/>
        <end position="787"/>
    </location>
</feature>
<dbReference type="Pfam" id="PF03958">
    <property type="entry name" value="Secretin_N"/>
    <property type="match status" value="1"/>
</dbReference>
<feature type="chain" id="PRO_5036881793" evidence="6">
    <location>
        <begin position="20"/>
        <end position="787"/>
    </location>
</feature>
<feature type="compositionally biased region" description="Low complexity" evidence="5">
    <location>
        <begin position="449"/>
        <end position="509"/>
    </location>
</feature>
<gene>
    <name evidence="9" type="ORF">GCM10008957_48920</name>
</gene>
<evidence type="ECO:0000259" key="7">
    <source>
        <dbReference type="Pfam" id="PF00263"/>
    </source>
</evidence>
<comment type="caution">
    <text evidence="9">The sequence shown here is derived from an EMBL/GenBank/DDBJ whole genome shotgun (WGS) entry which is preliminary data.</text>
</comment>
<feature type="coiled-coil region" evidence="4">
    <location>
        <begin position="232"/>
        <end position="278"/>
    </location>
</feature>
<evidence type="ECO:0000256" key="3">
    <source>
        <dbReference type="RuleBase" id="RU004004"/>
    </source>
</evidence>
<dbReference type="GO" id="GO:0009279">
    <property type="term" value="C:cell outer membrane"/>
    <property type="evidence" value="ECO:0007669"/>
    <property type="project" value="UniProtKB-SubCell"/>
</dbReference>
<dbReference type="InterPro" id="IPR038591">
    <property type="entry name" value="NolW-like_sf"/>
</dbReference>
<keyword evidence="4" id="KW-0175">Coiled coil</keyword>
<dbReference type="PANTHER" id="PTHR30332">
    <property type="entry name" value="PROBABLE GENERAL SECRETION PATHWAY PROTEIN D"/>
    <property type="match status" value="1"/>
</dbReference>
<feature type="region of interest" description="Disordered" evidence="5">
    <location>
        <begin position="630"/>
        <end position="651"/>
    </location>
</feature>
<feature type="domain" description="NolW-like" evidence="8">
    <location>
        <begin position="427"/>
        <end position="544"/>
    </location>
</feature>
<feature type="signal peptide" evidence="6">
    <location>
        <begin position="1"/>
        <end position="19"/>
    </location>
</feature>
<dbReference type="PANTHER" id="PTHR30332:SF17">
    <property type="entry name" value="TYPE IV PILIATION SYSTEM PROTEIN DR_0774-RELATED"/>
    <property type="match status" value="1"/>
</dbReference>
<dbReference type="Proteomes" id="UP000603865">
    <property type="component" value="Unassembled WGS sequence"/>
</dbReference>
<accession>A0A918CN92</accession>
<reference evidence="9" key="2">
    <citation type="submission" date="2020-09" db="EMBL/GenBank/DDBJ databases">
        <authorList>
            <person name="Sun Q."/>
            <person name="Ohkuma M."/>
        </authorList>
    </citation>
    <scope>NUCLEOTIDE SEQUENCE</scope>
    <source>
        <strain evidence="9">JCM 31311</strain>
    </source>
</reference>
<evidence type="ECO:0000256" key="1">
    <source>
        <dbReference type="ARBA" id="ARBA00022729"/>
    </source>
</evidence>
<feature type="domain" description="Type II/III secretion system secretin-like" evidence="7">
    <location>
        <begin position="605"/>
        <end position="760"/>
    </location>
</feature>
<dbReference type="Gene3D" id="3.30.1370.120">
    <property type="match status" value="1"/>
</dbReference>
<proteinExistence type="inferred from homology"/>
<dbReference type="RefSeq" id="WP_189093144.1">
    <property type="nucleotide sequence ID" value="NZ_BMQL01000056.1"/>
</dbReference>
<comment type="subcellular location">
    <subcellularLocation>
        <location evidence="3">Cell outer membrane</location>
    </subcellularLocation>
</comment>
<keyword evidence="3" id="KW-0813">Transport</keyword>
<evidence type="ECO:0000313" key="9">
    <source>
        <dbReference type="EMBL" id="GGR32678.1"/>
    </source>
</evidence>
<feature type="compositionally biased region" description="Low complexity" evidence="5">
    <location>
        <begin position="640"/>
        <end position="651"/>
    </location>
</feature>
<sequence>MNKLLALTAVLLLAAPSVAQTPTPTPVLSVTLPSNPKLDKPLTVMLPAGAPLSSVLAAITRASGLTLLARDVPVLPITLNFKGLTARAALNQVLSLYQDQIKALLVGNTLIVAPGPLIDRLAVTPGAQRRVLEVPVSDDDAKRLSTLTGALVTPVNNTTIVTGTPEQLQDVTALLMAGPKPAPTPTPIFRADVALGLIDPDVAQKTLNGLFGMSVTTAYGRAYIQANSQALLDQAISTLKQLGQDAQSAHEQADQAAAAEQQAQAAQAAREAAAAAAKTPAPAVSAPIPAPAPLLHRTLTTTLSSDLITRLASVNGTIKLTPLDAGTYDAQATQDDLTSFTQAIQGAEVREATRVVVTYPRVPASAIDGLKDSVTTISARSVPGGLEVRGTPQEQVRASMYLAGVVRNLPPEVVPPTPALPVEPITVRVPLAYALPSTVAAELTSLYGPSTSTSTSTSSASATPSTPAPAASAPAATSTDASTTGAPIINITTAPTTPSTGNATTPAASDVRIVADERSRSIVLSGPPATIARMQRTIADLDTRLSDVRMALRVEQISGSTGQDLGVDWSVGLGGFSVAQSAGTLSAGYKPGVGPLSFSASLDAARSEGRSNTLLDTTFAAQDGRPANFKNGGQLLLPDTTTTSGGTTSTSRTSYDYGLDVTLTPRLAPDGRIELTVQLQLGEQPVSGIATSVVIAKRSMTTIVTVTPGEPLILGGVLSQDASQTSKGVPLLSQIPVIGSLFGKSNDSASSSVLLITLQAADRTDDRAPTPPQLGDGTVTRVNIPGK</sequence>
<dbReference type="InterPro" id="IPR004846">
    <property type="entry name" value="T2SS/T3SS_dom"/>
</dbReference>
<dbReference type="InterPro" id="IPR050810">
    <property type="entry name" value="Bact_Secretion_Sys_Channel"/>
</dbReference>
<reference evidence="9" key="1">
    <citation type="journal article" date="2014" name="Int. J. Syst. Evol. Microbiol.">
        <title>Complete genome sequence of Corynebacterium casei LMG S-19264T (=DSM 44701T), isolated from a smear-ripened cheese.</title>
        <authorList>
            <consortium name="US DOE Joint Genome Institute (JGI-PGF)"/>
            <person name="Walter F."/>
            <person name="Albersmeier A."/>
            <person name="Kalinowski J."/>
            <person name="Ruckert C."/>
        </authorList>
    </citation>
    <scope>NUCLEOTIDE SEQUENCE</scope>
    <source>
        <strain evidence="9">JCM 31311</strain>
    </source>
</reference>
<name>A0A918CN92_9DEIO</name>
<keyword evidence="10" id="KW-1185">Reference proteome</keyword>
<evidence type="ECO:0000256" key="4">
    <source>
        <dbReference type="SAM" id="Coils"/>
    </source>
</evidence>
<dbReference type="GO" id="GO:0015627">
    <property type="term" value="C:type II protein secretion system complex"/>
    <property type="evidence" value="ECO:0007669"/>
    <property type="project" value="TreeGrafter"/>
</dbReference>
<dbReference type="Pfam" id="PF00263">
    <property type="entry name" value="Secretin"/>
    <property type="match status" value="1"/>
</dbReference>